<feature type="non-terminal residue" evidence="1">
    <location>
        <position position="1"/>
    </location>
</feature>
<accession>A0ABT2HC13</accession>
<protein>
    <submittedName>
        <fullName evidence="1">Uncharacterized protein</fullName>
    </submittedName>
</protein>
<dbReference type="RefSeq" id="WP_259543920.1">
    <property type="nucleotide sequence ID" value="NZ_JANLCJ010000766.1"/>
</dbReference>
<gene>
    <name evidence="1" type="ORF">N1032_27595</name>
</gene>
<sequence>VKGFFKDMRTVRNPKSKDELVEQSFTNIIQFLEKDEESLAEEQDAEYEREFWERYLAISSDKLSERIIGVYHTDGVLAALAFMDMIAGQGFVNI</sequence>
<name>A0ABT2HC13_9MICO</name>
<evidence type="ECO:0000313" key="2">
    <source>
        <dbReference type="Proteomes" id="UP001165586"/>
    </source>
</evidence>
<dbReference type="EMBL" id="JANLCJ010000766">
    <property type="protein sequence ID" value="MCS5737500.1"/>
    <property type="molecule type" value="Genomic_DNA"/>
</dbReference>
<comment type="caution">
    <text evidence="1">The sequence shown here is derived from an EMBL/GenBank/DDBJ whole genome shotgun (WGS) entry which is preliminary data.</text>
</comment>
<proteinExistence type="predicted"/>
<evidence type="ECO:0000313" key="1">
    <source>
        <dbReference type="EMBL" id="MCS5737500.1"/>
    </source>
</evidence>
<dbReference type="Proteomes" id="UP001165586">
    <property type="component" value="Unassembled WGS sequence"/>
</dbReference>
<reference evidence="1" key="1">
    <citation type="submission" date="2022-08" db="EMBL/GenBank/DDBJ databases">
        <authorList>
            <person name="Deng Y."/>
            <person name="Han X.-F."/>
            <person name="Zhang Y.-Q."/>
        </authorList>
    </citation>
    <scope>NUCLEOTIDE SEQUENCE</scope>
    <source>
        <strain evidence="1">CPCC 203386</strain>
    </source>
</reference>
<keyword evidence="2" id="KW-1185">Reference proteome</keyword>
<organism evidence="1 2">
    <name type="scientific">Herbiconiux daphne</name>
    <dbReference type="NCBI Taxonomy" id="2970914"/>
    <lineage>
        <taxon>Bacteria</taxon>
        <taxon>Bacillati</taxon>
        <taxon>Actinomycetota</taxon>
        <taxon>Actinomycetes</taxon>
        <taxon>Micrococcales</taxon>
        <taxon>Microbacteriaceae</taxon>
        <taxon>Herbiconiux</taxon>
    </lineage>
</organism>